<dbReference type="AlphaFoldDB" id="A0A6U5EFS5"/>
<dbReference type="SUPFAM" id="SSF54236">
    <property type="entry name" value="Ubiquitin-like"/>
    <property type="match status" value="1"/>
</dbReference>
<dbReference type="PANTHER" id="PTHR10562">
    <property type="entry name" value="SMALL UBIQUITIN-RELATED MODIFIER"/>
    <property type="match status" value="1"/>
</dbReference>
<feature type="domain" description="Ubiquitin-like" evidence="1">
    <location>
        <begin position="17"/>
        <end position="92"/>
    </location>
</feature>
<protein>
    <recommendedName>
        <fullName evidence="1">Ubiquitin-like domain-containing protein</fullName>
    </recommendedName>
</protein>
<dbReference type="SMART" id="SM00213">
    <property type="entry name" value="UBQ"/>
    <property type="match status" value="1"/>
</dbReference>
<evidence type="ECO:0000313" key="2">
    <source>
        <dbReference type="EMBL" id="CAD8879009.1"/>
    </source>
</evidence>
<evidence type="ECO:0000259" key="1">
    <source>
        <dbReference type="PROSITE" id="PS50053"/>
    </source>
</evidence>
<dbReference type="InterPro" id="IPR000626">
    <property type="entry name" value="Ubiquitin-like_dom"/>
</dbReference>
<dbReference type="EMBL" id="HBFR01008565">
    <property type="protein sequence ID" value="CAD8879010.1"/>
    <property type="molecule type" value="Transcribed_RNA"/>
</dbReference>
<dbReference type="PROSITE" id="PS50053">
    <property type="entry name" value="UBIQUITIN_2"/>
    <property type="match status" value="1"/>
</dbReference>
<proteinExistence type="predicted"/>
<dbReference type="InterPro" id="IPR029071">
    <property type="entry name" value="Ubiquitin-like_domsf"/>
</dbReference>
<evidence type="ECO:0000313" key="3">
    <source>
        <dbReference type="EMBL" id="CAD8879010.1"/>
    </source>
</evidence>
<dbReference type="InterPro" id="IPR022617">
    <property type="entry name" value="Rad60/SUMO-like_dom"/>
</dbReference>
<dbReference type="FunFam" id="3.10.20.90:FF:000202">
    <property type="entry name" value="Small ubiquitin-related modifier I"/>
    <property type="match status" value="1"/>
</dbReference>
<accession>A0A6U5EFS5</accession>
<dbReference type="Pfam" id="PF11976">
    <property type="entry name" value="Rad60-SLD"/>
    <property type="match status" value="1"/>
</dbReference>
<reference evidence="3" key="1">
    <citation type="submission" date="2021-01" db="EMBL/GenBank/DDBJ databases">
        <authorList>
            <person name="Corre E."/>
            <person name="Pelletier E."/>
            <person name="Niang G."/>
            <person name="Scheremetjew M."/>
            <person name="Finn R."/>
            <person name="Kale V."/>
            <person name="Holt S."/>
            <person name="Cochrane G."/>
            <person name="Meng A."/>
            <person name="Brown T."/>
            <person name="Cohen L."/>
        </authorList>
    </citation>
    <scope>NUCLEOTIDE SEQUENCE</scope>
    <source>
        <strain evidence="3">308</strain>
    </source>
</reference>
<name>A0A6U5EFS5_9STRA</name>
<sequence>MSETKPEPKAEGGGEPITIRVRDQTGEETFFKIKKTTKMSKVFNTYAQRKGVQVNSLRFLLDGDRIQNEDTPAKLELDDQDQIDCMLEQMGGFFQSKVEPS</sequence>
<dbReference type="Gene3D" id="3.10.20.90">
    <property type="entry name" value="Phosphatidylinositol 3-kinase Catalytic Subunit, Chain A, domain 1"/>
    <property type="match status" value="1"/>
</dbReference>
<gene>
    <name evidence="2" type="ORF">CHYS00102_LOCUS6193</name>
    <name evidence="3" type="ORF">CHYS00102_LOCUS6194</name>
</gene>
<organism evidence="3">
    <name type="scientific">Corethron hystrix</name>
    <dbReference type="NCBI Taxonomy" id="216773"/>
    <lineage>
        <taxon>Eukaryota</taxon>
        <taxon>Sar</taxon>
        <taxon>Stramenopiles</taxon>
        <taxon>Ochrophyta</taxon>
        <taxon>Bacillariophyta</taxon>
        <taxon>Coscinodiscophyceae</taxon>
        <taxon>Corethrophycidae</taxon>
        <taxon>Corethrales</taxon>
        <taxon>Corethraceae</taxon>
        <taxon>Corethron</taxon>
    </lineage>
</organism>
<dbReference type="EMBL" id="HBFR01008564">
    <property type="protein sequence ID" value="CAD8879009.1"/>
    <property type="molecule type" value="Transcribed_RNA"/>
</dbReference>